<keyword evidence="3" id="KW-1185">Reference proteome</keyword>
<dbReference type="HOGENOM" id="CLU_595419_0_0_6"/>
<evidence type="ECO:0000313" key="2">
    <source>
        <dbReference type="EMBL" id="ACE85173.1"/>
    </source>
</evidence>
<gene>
    <name evidence="2" type="ordered locus">CJA_3200</name>
</gene>
<dbReference type="KEGG" id="cja:CJA_3200"/>
<dbReference type="RefSeq" id="WP_012488776.1">
    <property type="nucleotide sequence ID" value="NC_010995.1"/>
</dbReference>
<feature type="chain" id="PRO_5002793762" evidence="1">
    <location>
        <begin position="21"/>
        <end position="459"/>
    </location>
</feature>
<dbReference type="AlphaFoldDB" id="B3PDZ6"/>
<sequence length="459" mass="52633">MFNKYLITLLALTFSAASWSQPIDFSGNDLMYSSGLPNNAPAPSLPIVERSLLVTYLGNPNNARHAAGLGAIHYQKFLLKRKQKNRGDTIRHGIIATYFFERSIKLDKSSKLFVGIPLADISLYLKQQLPASSKPTYHQDVAHDFFIEAFNYHEENRYIAVDLLLQDLANNPHNTLTSAYLTASNIWLGGEAGYDDPSILYHFVLSSYFSVRTVAMARKMEELWKKNPNKYSRFRLAPILGGWTVPARRWLAKLHGDTGAVNALDEEHRHWLALNRVFHSASVGLMLFPENENFLEAFNAWDAGNIHCQEIPDMNACQSLAKFSFNNIAFFGGQVDFFIKAGMFDYAQYFLSTWKHVPPFAYNDWDLGRTLWEHREQNMFAMHELFNNDNPNDDPVHMLLKRHKWGPDTITCQLCHQAQSRVWTEEQKSIVYYPHESVATINNWPLQTTTWIGSLSKSK</sequence>
<accession>B3PDZ6</accession>
<feature type="signal peptide" evidence="1">
    <location>
        <begin position="1"/>
        <end position="20"/>
    </location>
</feature>
<name>B3PDZ6_CELJU</name>
<dbReference type="EMBL" id="CP000934">
    <property type="protein sequence ID" value="ACE85173.1"/>
    <property type="molecule type" value="Genomic_DNA"/>
</dbReference>
<dbReference type="OrthoDB" id="6294539at2"/>
<keyword evidence="1" id="KW-0732">Signal</keyword>
<evidence type="ECO:0000313" key="3">
    <source>
        <dbReference type="Proteomes" id="UP000001036"/>
    </source>
</evidence>
<dbReference type="eggNOG" id="ENOG5033T5P">
    <property type="taxonomic scope" value="Bacteria"/>
</dbReference>
<reference evidence="2 3" key="1">
    <citation type="journal article" date="2008" name="J. Bacteriol.">
        <title>Insights into plant cell wall degradation from the genome sequence of the soil bacterium Cellvibrio japonicus.</title>
        <authorList>
            <person name="Deboy R.T."/>
            <person name="Mongodin E.F."/>
            <person name="Fouts D.E."/>
            <person name="Tailford L.E."/>
            <person name="Khouri H."/>
            <person name="Emerson J.B."/>
            <person name="Mohamoud Y."/>
            <person name="Watkins K."/>
            <person name="Henrissat B."/>
            <person name="Gilbert H.J."/>
            <person name="Nelson K.E."/>
        </authorList>
    </citation>
    <scope>NUCLEOTIDE SEQUENCE [LARGE SCALE GENOMIC DNA]</scope>
    <source>
        <strain evidence="2 3">Ueda107</strain>
    </source>
</reference>
<dbReference type="Proteomes" id="UP000001036">
    <property type="component" value="Chromosome"/>
</dbReference>
<protein>
    <submittedName>
        <fullName evidence="2">Uncharacterized protein</fullName>
    </submittedName>
</protein>
<proteinExistence type="predicted"/>
<evidence type="ECO:0000256" key="1">
    <source>
        <dbReference type="SAM" id="SignalP"/>
    </source>
</evidence>
<organism evidence="2 3">
    <name type="scientific">Cellvibrio japonicus (strain Ueda107)</name>
    <name type="common">Pseudomonas fluorescens subsp. cellulosa</name>
    <dbReference type="NCBI Taxonomy" id="498211"/>
    <lineage>
        <taxon>Bacteria</taxon>
        <taxon>Pseudomonadati</taxon>
        <taxon>Pseudomonadota</taxon>
        <taxon>Gammaproteobacteria</taxon>
        <taxon>Cellvibrionales</taxon>
        <taxon>Cellvibrionaceae</taxon>
        <taxon>Cellvibrio</taxon>
    </lineage>
</organism>